<dbReference type="PANTHER" id="PTHR42307:SF2">
    <property type="entry name" value="PUP DEAMIDASE_DEPUPYLASE"/>
    <property type="match status" value="1"/>
</dbReference>
<dbReference type="InterPro" id="IPR022366">
    <property type="entry name" value="Pup_deamidase"/>
</dbReference>
<dbReference type="eggNOG" id="COG4122">
    <property type="taxonomic scope" value="Bacteria"/>
</dbReference>
<dbReference type="HOGENOM" id="CLU_040524_1_0_11"/>
<dbReference type="GO" id="GO:0070490">
    <property type="term" value="P:protein pupylation"/>
    <property type="evidence" value="ECO:0007669"/>
    <property type="project" value="TreeGrafter"/>
</dbReference>
<evidence type="ECO:0000313" key="4">
    <source>
        <dbReference type="Proteomes" id="UP000008914"/>
    </source>
</evidence>
<feature type="active site" description="Proton acceptor" evidence="2">
    <location>
        <position position="101"/>
    </location>
</feature>
<sequence>MVSTMTVRRIMGLETEFGISVPGDPLANPMFLSGQVVSVYAAAHGIRSNQSSWDYAFEDPLQDARGWHLDRDTADPSQLTDIEDPTLANVVLPNGARYYVDHAHPEYSSPEVTVPRDAIRWDRAGDAIALESVRLLAERPGQAPVNLYKNNADGKGQSYGTHENYLMPRRTPFPDIVRHLIPFFVTRQVVCGAGRVGLGVDSRGAGFQISQRADFFETEVGLETTLKRPIINTRDEPHAVADRYRRLHVIIGDANLLDVATLLKVGTTSLVLGMIEDGHLRADWSVRRPVAALQQISHDPTLTTTVELNDGRSMTALDVQWMYLEAARAWLDGRADDPVPDATEEVMRYWEDVLTRLGGDVMTAAGLVDWVTKLQLLNGYRQRDGLEWDDHRLAAIDIQWADVRPEKGLVHRLRDRGRTVELVPPDEVRAAQAYPPEDTRAWFRGSCVRRFTPQVFSASWDSVVFDVPGRTTLQRVPILEPERGTREQVGELLDRSEDVETLLRALAAPE</sequence>
<dbReference type="EMBL" id="CP002343">
    <property type="protein sequence ID" value="ADU48280.1"/>
    <property type="molecule type" value="Genomic_DNA"/>
</dbReference>
<dbReference type="Pfam" id="PF03136">
    <property type="entry name" value="Pup_ligase"/>
    <property type="match status" value="1"/>
</dbReference>
<dbReference type="PANTHER" id="PTHR42307">
    <property type="entry name" value="PUP DEAMIDASE/DEPUPYLASE"/>
    <property type="match status" value="1"/>
</dbReference>
<dbReference type="Proteomes" id="UP000008914">
    <property type="component" value="Chromosome"/>
</dbReference>
<dbReference type="GO" id="GO:0008233">
    <property type="term" value="F:peptidase activity"/>
    <property type="evidence" value="ECO:0007669"/>
    <property type="project" value="InterPro"/>
</dbReference>
<dbReference type="MEROPS" id="U72.001"/>
<organism evidence="3 4">
    <name type="scientific">Intrasporangium calvum (strain ATCC 23552 / DSM 43043 / JCM 3097 / NBRC 12989 / NCIMB 10167 / NRRL B-3866 / 7 KIP)</name>
    <dbReference type="NCBI Taxonomy" id="710696"/>
    <lineage>
        <taxon>Bacteria</taxon>
        <taxon>Bacillati</taxon>
        <taxon>Actinomycetota</taxon>
        <taxon>Actinomycetes</taxon>
        <taxon>Micrococcales</taxon>
        <taxon>Intrasporangiaceae</taxon>
        <taxon>Intrasporangium</taxon>
    </lineage>
</organism>
<accession>E6SA70</accession>
<evidence type="ECO:0000256" key="1">
    <source>
        <dbReference type="ARBA" id="ARBA00009114"/>
    </source>
</evidence>
<dbReference type="InterPro" id="IPR004347">
    <property type="entry name" value="Pup_ligase/deamidase"/>
</dbReference>
<dbReference type="NCBIfam" id="TIGR03688">
    <property type="entry name" value="depupylase_Dop"/>
    <property type="match status" value="1"/>
</dbReference>
<gene>
    <name evidence="3" type="ordered locus">Intca_1768</name>
</gene>
<evidence type="ECO:0000256" key="2">
    <source>
        <dbReference type="PIRSR" id="PIRSR018077-1"/>
    </source>
</evidence>
<proteinExistence type="inferred from homology"/>
<dbReference type="KEGG" id="ica:Intca_1768"/>
<dbReference type="GO" id="GO:0016811">
    <property type="term" value="F:hydrolase activity, acting on carbon-nitrogen (but not peptide) bonds, in linear amides"/>
    <property type="evidence" value="ECO:0007669"/>
    <property type="project" value="InterPro"/>
</dbReference>
<name>E6SA70_INTC7</name>
<dbReference type="PIRSF" id="PIRSF018077">
    <property type="entry name" value="UCP018077"/>
    <property type="match status" value="1"/>
</dbReference>
<dbReference type="AlphaFoldDB" id="E6SA70"/>
<reference evidence="3 4" key="1">
    <citation type="journal article" date="2010" name="Stand. Genomic Sci.">
        <title>Complete genome sequence of Intrasporangium calvum type strain (7 KIP).</title>
        <authorList>
            <person name="Del Rio T.G."/>
            <person name="Chertkov O."/>
            <person name="Yasawong M."/>
            <person name="Lucas S."/>
            <person name="Deshpande S."/>
            <person name="Cheng J.F."/>
            <person name="Detter C."/>
            <person name="Tapia R."/>
            <person name="Han C."/>
            <person name="Goodwin L."/>
            <person name="Pitluck S."/>
            <person name="Liolios K."/>
            <person name="Ivanova N."/>
            <person name="Mavromatis K."/>
            <person name="Pati A."/>
            <person name="Chen A."/>
            <person name="Palaniappan K."/>
            <person name="Land M."/>
            <person name="Hauser L."/>
            <person name="Chang Y.J."/>
            <person name="Jeffries C.D."/>
            <person name="Rohde M."/>
            <person name="Pukall R."/>
            <person name="Sikorski J."/>
            <person name="Goker M."/>
            <person name="Woyke T."/>
            <person name="Bristow J."/>
            <person name="Eisen J.A."/>
            <person name="Markowitz V."/>
            <person name="Hugenholtz P."/>
            <person name="Kyrpides N.C."/>
            <person name="Klenk H.P."/>
            <person name="Lapidus A."/>
        </authorList>
    </citation>
    <scope>NUCLEOTIDE SEQUENCE [LARGE SCALE GENOMIC DNA]</scope>
    <source>
        <strain evidence="4">ATCC 23552 / DSM 43043 / JCM 3097 / NBRC 12989 / 7 KIP</strain>
    </source>
</reference>
<dbReference type="GO" id="GO:0005524">
    <property type="term" value="F:ATP binding"/>
    <property type="evidence" value="ECO:0007669"/>
    <property type="project" value="TreeGrafter"/>
</dbReference>
<dbReference type="STRING" id="710696.Intca_1768"/>
<protein>
    <recommendedName>
        <fullName evidence="5">Proteasome accessory factor PafA2</fullName>
    </recommendedName>
</protein>
<dbReference type="GO" id="GO:0010498">
    <property type="term" value="P:proteasomal protein catabolic process"/>
    <property type="evidence" value="ECO:0007669"/>
    <property type="project" value="InterPro"/>
</dbReference>
<keyword evidence="4" id="KW-1185">Reference proteome</keyword>
<evidence type="ECO:0000313" key="3">
    <source>
        <dbReference type="EMBL" id="ADU48280.1"/>
    </source>
</evidence>
<dbReference type="GO" id="GO:0019941">
    <property type="term" value="P:modification-dependent protein catabolic process"/>
    <property type="evidence" value="ECO:0007669"/>
    <property type="project" value="InterPro"/>
</dbReference>
<comment type="similarity">
    <text evidence="1">Belongs to the Pup ligase/Pup deamidase family. Pup deamidase subfamily.</text>
</comment>
<evidence type="ECO:0008006" key="5">
    <source>
        <dbReference type="Google" id="ProtNLM"/>
    </source>
</evidence>